<proteinExistence type="predicted"/>
<dbReference type="InterPro" id="IPR016181">
    <property type="entry name" value="Acyl_CoA_acyltransferase"/>
</dbReference>
<dbReference type="EMBL" id="JBHUMX010000041">
    <property type="protein sequence ID" value="MFD2630145.1"/>
    <property type="molecule type" value="Genomic_DNA"/>
</dbReference>
<dbReference type="Pfam" id="PF00583">
    <property type="entry name" value="Acetyltransf_1"/>
    <property type="match status" value="1"/>
</dbReference>
<keyword evidence="1 4" id="KW-0808">Transferase</keyword>
<dbReference type="InterPro" id="IPR000182">
    <property type="entry name" value="GNAT_dom"/>
</dbReference>
<evidence type="ECO:0000256" key="2">
    <source>
        <dbReference type="ARBA" id="ARBA00023315"/>
    </source>
</evidence>
<comment type="caution">
    <text evidence="4">The sequence shown here is derived from an EMBL/GenBank/DDBJ whole genome shotgun (WGS) entry which is preliminary data.</text>
</comment>
<dbReference type="PROSITE" id="PS51186">
    <property type="entry name" value="GNAT"/>
    <property type="match status" value="1"/>
</dbReference>
<accession>A0ABW5Q3G7</accession>
<dbReference type="SUPFAM" id="SSF55729">
    <property type="entry name" value="Acyl-CoA N-acyltransferases (Nat)"/>
    <property type="match status" value="1"/>
</dbReference>
<dbReference type="CDD" id="cd04301">
    <property type="entry name" value="NAT_SF"/>
    <property type="match status" value="1"/>
</dbReference>
<keyword evidence="2 4" id="KW-0012">Acyltransferase</keyword>
<evidence type="ECO:0000313" key="4">
    <source>
        <dbReference type="EMBL" id="MFD2630145.1"/>
    </source>
</evidence>
<dbReference type="EC" id="2.3.-.-" evidence="4"/>
<gene>
    <name evidence="4" type="ORF">ACFSUN_15265</name>
</gene>
<reference evidence="5" key="1">
    <citation type="journal article" date="2019" name="Int. J. Syst. Evol. Microbiol.">
        <title>The Global Catalogue of Microorganisms (GCM) 10K type strain sequencing project: providing services to taxonomists for standard genome sequencing and annotation.</title>
        <authorList>
            <consortium name="The Broad Institute Genomics Platform"/>
            <consortium name="The Broad Institute Genome Sequencing Center for Infectious Disease"/>
            <person name="Wu L."/>
            <person name="Ma J."/>
        </authorList>
    </citation>
    <scope>NUCLEOTIDE SEQUENCE [LARGE SCALE GENOMIC DNA]</scope>
    <source>
        <strain evidence="5">TISTR 1858</strain>
    </source>
</reference>
<organism evidence="4 5">
    <name type="scientific">Oceanobacillus kapialis</name>
    <dbReference type="NCBI Taxonomy" id="481353"/>
    <lineage>
        <taxon>Bacteria</taxon>
        <taxon>Bacillati</taxon>
        <taxon>Bacillota</taxon>
        <taxon>Bacilli</taxon>
        <taxon>Bacillales</taxon>
        <taxon>Bacillaceae</taxon>
        <taxon>Oceanobacillus</taxon>
    </lineage>
</organism>
<dbReference type="PANTHER" id="PTHR43877">
    <property type="entry name" value="AMINOALKYLPHOSPHONATE N-ACETYLTRANSFERASE-RELATED-RELATED"/>
    <property type="match status" value="1"/>
</dbReference>
<dbReference type="GO" id="GO:0016746">
    <property type="term" value="F:acyltransferase activity"/>
    <property type="evidence" value="ECO:0007669"/>
    <property type="project" value="UniProtKB-KW"/>
</dbReference>
<protein>
    <submittedName>
        <fullName evidence="4">GNAT family N-acetyltransferase</fullName>
        <ecNumber evidence="4">2.3.-.-</ecNumber>
    </submittedName>
</protein>
<name>A0ABW5Q3G7_9BACI</name>
<dbReference type="Proteomes" id="UP001597451">
    <property type="component" value="Unassembled WGS sequence"/>
</dbReference>
<dbReference type="RefSeq" id="WP_379563082.1">
    <property type="nucleotide sequence ID" value="NZ_CP085256.1"/>
</dbReference>
<dbReference type="InterPro" id="IPR050832">
    <property type="entry name" value="Bact_Acetyltransf"/>
</dbReference>
<evidence type="ECO:0000259" key="3">
    <source>
        <dbReference type="PROSITE" id="PS51186"/>
    </source>
</evidence>
<dbReference type="Gene3D" id="3.40.630.30">
    <property type="match status" value="1"/>
</dbReference>
<evidence type="ECO:0000256" key="1">
    <source>
        <dbReference type="ARBA" id="ARBA00022679"/>
    </source>
</evidence>
<feature type="domain" description="N-acetyltransferase" evidence="3">
    <location>
        <begin position="3"/>
        <end position="162"/>
    </location>
</feature>
<keyword evidence="5" id="KW-1185">Reference proteome</keyword>
<sequence length="162" mass="18409">MNAFIRSMEEKDISAVQHVAKTSWGSTYRGIIPEAIQQKFLSNAYSEGMMQRRMERSLIYVAERNGEVIGFANFSSVKENGEVELSAIYLIPEVQGEGIGTALLEKGLNELENATKLFINVEEKNQLGMRFYKAKGFQTHGAFEEELDDYILKTIRMVKEID</sequence>
<evidence type="ECO:0000313" key="5">
    <source>
        <dbReference type="Proteomes" id="UP001597451"/>
    </source>
</evidence>